<dbReference type="VEuPathDB" id="TriTrypDB:ADEAN_000773800"/>
<dbReference type="EMBL" id="LR877160">
    <property type="protein sequence ID" value="CAD2220223.1"/>
    <property type="molecule type" value="Genomic_DNA"/>
</dbReference>
<dbReference type="AlphaFoldDB" id="A0A7G2CNU9"/>
<feature type="region of interest" description="Disordered" evidence="2">
    <location>
        <begin position="141"/>
        <end position="162"/>
    </location>
</feature>
<sequence>MNNEKKLLLCINKLEKLALPSCVSAAEEITYLACKEKILEEMKSTLNVSEGVAGSTSDHGFLTSDPHELAKDLIARTFDQHRDVVRNKLKEAEEEAEKWKNIALQADPDAEKKFGGKMFISSDKKLETLPETNKIAVVENSTQTECESTSKTENSGTQTQPHLEMSEEKLSCLLQINEIFLDTVDKKNMEYFTVFDKSAEEKSTLGDSINTKKTKKRTKLSDSLPVTPPRNRLHKIPDISPVSPLYRTIDDETRNGDDVLYSVQHVNLQQRSARNISGPKNKDERSPLPKII</sequence>
<dbReference type="OrthoDB" id="10651741at2759"/>
<accession>A0A7G2CNU9</accession>
<dbReference type="Proteomes" id="UP000515908">
    <property type="component" value="Chromosome 16"/>
</dbReference>
<feature type="compositionally biased region" description="Polar residues" evidence="2">
    <location>
        <begin position="141"/>
        <end position="161"/>
    </location>
</feature>
<keyword evidence="4" id="KW-1185">Reference proteome</keyword>
<proteinExistence type="predicted"/>
<keyword evidence="1" id="KW-0175">Coiled coil</keyword>
<evidence type="ECO:0000313" key="4">
    <source>
        <dbReference type="Proteomes" id="UP000515908"/>
    </source>
</evidence>
<reference evidence="3 4" key="1">
    <citation type="submission" date="2020-08" db="EMBL/GenBank/DDBJ databases">
        <authorList>
            <person name="Newling K."/>
            <person name="Davey J."/>
            <person name="Forrester S."/>
        </authorList>
    </citation>
    <scope>NUCLEOTIDE SEQUENCE [LARGE SCALE GENOMIC DNA]</scope>
    <source>
        <strain evidence="4">Crithidia deanei Carvalho (ATCC PRA-265)</strain>
    </source>
</reference>
<evidence type="ECO:0000256" key="2">
    <source>
        <dbReference type="SAM" id="MobiDB-lite"/>
    </source>
</evidence>
<feature type="region of interest" description="Disordered" evidence="2">
    <location>
        <begin position="206"/>
        <end position="238"/>
    </location>
</feature>
<gene>
    <name evidence="3" type="ORF">ADEAN_000773800</name>
</gene>
<evidence type="ECO:0000256" key="1">
    <source>
        <dbReference type="SAM" id="Coils"/>
    </source>
</evidence>
<evidence type="ECO:0000313" key="3">
    <source>
        <dbReference type="EMBL" id="CAD2220223.1"/>
    </source>
</evidence>
<organism evidence="3 4">
    <name type="scientific">Angomonas deanei</name>
    <dbReference type="NCBI Taxonomy" id="59799"/>
    <lineage>
        <taxon>Eukaryota</taxon>
        <taxon>Discoba</taxon>
        <taxon>Euglenozoa</taxon>
        <taxon>Kinetoplastea</taxon>
        <taxon>Metakinetoplastina</taxon>
        <taxon>Trypanosomatida</taxon>
        <taxon>Trypanosomatidae</taxon>
        <taxon>Strigomonadinae</taxon>
        <taxon>Angomonas</taxon>
    </lineage>
</organism>
<name>A0A7G2CNU9_9TRYP</name>
<feature type="coiled-coil region" evidence="1">
    <location>
        <begin position="75"/>
        <end position="102"/>
    </location>
</feature>
<feature type="region of interest" description="Disordered" evidence="2">
    <location>
        <begin position="270"/>
        <end position="292"/>
    </location>
</feature>
<protein>
    <submittedName>
        <fullName evidence="3">Uncharacterized protein</fullName>
    </submittedName>
</protein>
<feature type="compositionally biased region" description="Basic and acidic residues" evidence="2">
    <location>
        <begin position="280"/>
        <end position="292"/>
    </location>
</feature>